<feature type="compositionally biased region" description="Basic residues" evidence="1">
    <location>
        <begin position="490"/>
        <end position="508"/>
    </location>
</feature>
<dbReference type="EMBL" id="KN881641">
    <property type="protein sequence ID" value="KIY52536.1"/>
    <property type="molecule type" value="Genomic_DNA"/>
</dbReference>
<keyword evidence="2" id="KW-0732">Signal</keyword>
<feature type="domain" description="DUF1996" evidence="3">
    <location>
        <begin position="40"/>
        <end position="269"/>
    </location>
</feature>
<dbReference type="PANTHER" id="PTHR43662">
    <property type="match status" value="1"/>
</dbReference>
<dbReference type="PANTHER" id="PTHR43662:SF3">
    <property type="entry name" value="DOMAIN PROTEIN, PUTATIVE (AFU_ORTHOLOGUE AFUA_6G11970)-RELATED"/>
    <property type="match status" value="1"/>
</dbReference>
<dbReference type="InterPro" id="IPR018535">
    <property type="entry name" value="DUF1996"/>
</dbReference>
<proteinExistence type="predicted"/>
<feature type="region of interest" description="Disordered" evidence="1">
    <location>
        <begin position="461"/>
        <end position="516"/>
    </location>
</feature>
<name>A0A0D7AMJ7_9AGAR</name>
<dbReference type="AlphaFoldDB" id="A0A0D7AMJ7"/>
<protein>
    <recommendedName>
        <fullName evidence="3">DUF1996 domain-containing protein</fullName>
    </recommendedName>
</protein>
<keyword evidence="5" id="KW-1185">Reference proteome</keyword>
<evidence type="ECO:0000256" key="1">
    <source>
        <dbReference type="SAM" id="MobiDB-lite"/>
    </source>
</evidence>
<evidence type="ECO:0000259" key="3">
    <source>
        <dbReference type="Pfam" id="PF09362"/>
    </source>
</evidence>
<reference evidence="4 5" key="1">
    <citation type="journal article" date="2015" name="Fungal Genet. Biol.">
        <title>Evolution of novel wood decay mechanisms in Agaricales revealed by the genome sequences of Fistulina hepatica and Cylindrobasidium torrendii.</title>
        <authorList>
            <person name="Floudas D."/>
            <person name="Held B.W."/>
            <person name="Riley R."/>
            <person name="Nagy L.G."/>
            <person name="Koehler G."/>
            <person name="Ransdell A.S."/>
            <person name="Younus H."/>
            <person name="Chow J."/>
            <person name="Chiniquy J."/>
            <person name="Lipzen A."/>
            <person name="Tritt A."/>
            <person name="Sun H."/>
            <person name="Haridas S."/>
            <person name="LaButti K."/>
            <person name="Ohm R.A."/>
            <person name="Kues U."/>
            <person name="Blanchette R.A."/>
            <person name="Grigoriev I.V."/>
            <person name="Minto R.E."/>
            <person name="Hibbett D.S."/>
        </authorList>
    </citation>
    <scope>NUCLEOTIDE SEQUENCE [LARGE SCALE GENOMIC DNA]</scope>
    <source>
        <strain evidence="4 5">ATCC 64428</strain>
    </source>
</reference>
<gene>
    <name evidence="4" type="ORF">FISHEDRAFT_69766</name>
</gene>
<evidence type="ECO:0000256" key="2">
    <source>
        <dbReference type="SAM" id="SignalP"/>
    </source>
</evidence>
<dbReference type="Pfam" id="PF09362">
    <property type="entry name" value="DUF1996"/>
    <property type="match status" value="1"/>
</dbReference>
<feature type="compositionally biased region" description="Low complexity" evidence="1">
    <location>
        <begin position="461"/>
        <end position="489"/>
    </location>
</feature>
<feature type="signal peptide" evidence="2">
    <location>
        <begin position="1"/>
        <end position="23"/>
    </location>
</feature>
<accession>A0A0D7AMJ7</accession>
<sequence length="516" mass="54156">MFIVHVVYTLFATILSLCTAVDASWVMGIPNFITTAERVDPIMSPGAVSAHAHSVVGGSNFGFEANTSLLRDSECTSTTIEEDKSNYWFPHMYFQWANGSFTMVSASAVIYYLFPDDPGNTTAFPDNFKMISGDPDLRTYNASSYAQQAITMKCLNGGTVPQYPYIPDPSTCTGGIRAQVNFPSCWDGVHADSEDHKSHVAFPSEGPDSGTCNDTNYPVPIPRIFLEVVFQTEAFASVADQAMNSTQPFVFSNGDPTGYGYHADFVNGWDEGVLQKAIEGCNCNPYGDNACCGDAGIYTIKNWTDTCYISNLVDEDNTGPLAQLPGANPVQGAGTEAKNYTDSTTPATYSSITVYISTSPILYASTTTTTTPTAATASTSSMAAPLSSAGVASSTTRAASVSAVVGPSNTAPSSTPSPSASGTVLTTSAVVTAAGATVTMTNEATVTVTETDEATVTVTDATTVTDTMSSTPPSSSTSPASSSTAVPASARKRASRQHRRAASWRAHAHHDSSHAL</sequence>
<feature type="chain" id="PRO_5002316311" description="DUF1996 domain-containing protein" evidence="2">
    <location>
        <begin position="24"/>
        <end position="516"/>
    </location>
</feature>
<evidence type="ECO:0000313" key="4">
    <source>
        <dbReference type="EMBL" id="KIY52536.1"/>
    </source>
</evidence>
<organism evidence="4 5">
    <name type="scientific">Fistulina hepatica ATCC 64428</name>
    <dbReference type="NCBI Taxonomy" id="1128425"/>
    <lineage>
        <taxon>Eukaryota</taxon>
        <taxon>Fungi</taxon>
        <taxon>Dikarya</taxon>
        <taxon>Basidiomycota</taxon>
        <taxon>Agaricomycotina</taxon>
        <taxon>Agaricomycetes</taxon>
        <taxon>Agaricomycetidae</taxon>
        <taxon>Agaricales</taxon>
        <taxon>Fistulinaceae</taxon>
        <taxon>Fistulina</taxon>
    </lineage>
</organism>
<evidence type="ECO:0000313" key="5">
    <source>
        <dbReference type="Proteomes" id="UP000054144"/>
    </source>
</evidence>
<dbReference type="Proteomes" id="UP000054144">
    <property type="component" value="Unassembled WGS sequence"/>
</dbReference>
<dbReference type="OrthoDB" id="74764at2759"/>